<dbReference type="Proteomes" id="UP000053259">
    <property type="component" value="Unassembled WGS sequence"/>
</dbReference>
<dbReference type="SMART" id="SM00937">
    <property type="entry name" value="PCRF"/>
    <property type="match status" value="1"/>
</dbReference>
<dbReference type="GO" id="GO:0032543">
    <property type="term" value="P:mitochondrial translation"/>
    <property type="evidence" value="ECO:0007669"/>
    <property type="project" value="UniProtKB-ARBA"/>
</dbReference>
<dbReference type="PANTHER" id="PTHR43804:SF7">
    <property type="entry name" value="LD18447P"/>
    <property type="match status" value="1"/>
</dbReference>
<dbReference type="Gene3D" id="3.30.160.20">
    <property type="match status" value="1"/>
</dbReference>
<dbReference type="EMBL" id="KN847558">
    <property type="protein sequence ID" value="KIW00949.1"/>
    <property type="molecule type" value="Genomic_DNA"/>
</dbReference>
<evidence type="ECO:0000259" key="4">
    <source>
        <dbReference type="PROSITE" id="PS00745"/>
    </source>
</evidence>
<evidence type="ECO:0000313" key="6">
    <source>
        <dbReference type="Proteomes" id="UP000053259"/>
    </source>
</evidence>
<dbReference type="HOGENOM" id="CLU_036856_0_8_1"/>
<sequence>MPNSSTAWHFKLQFSENIDYQGGDVRERPVYQLFCMFKQPWVCASCLAKGFRVSRRVQRAALSNISPLRQADVSSATIYPALLSRARRIAAEHKLLSKQLENDYSLAIAKKAGALASIVDELQKWEKANESLRELQELLRDPATDAELKTLASEDLESTVAQLHGASQSLTASLVPKHPFADLPCLIEIRPGAGGSEAGLFAHDLLQMYKGFCSSRGLRATVLEEKRDDGTNGMAIVEAVLSVESPGAYGILRCEAGVHRVQRVPETEKMGRTHTSSASVMVLPSFSDGAVEEMDIDDPKSDFYVDPSEVRVDVMRASGAGGQHVNRTESAVRLTHIPTNTVVSIQTGRSQLQNRKTAWEILRARLAQSRREKREEEMLAMRRSVVGVAKIGRGDKIRTYNWSQQRVTDHRSGLSVHGIDGIMAGGPNLEKLMDSVRKWMVEKEVESMIAEVKDNENGEIATSKSPRE</sequence>
<dbReference type="FunFam" id="3.30.160.20:FF:000070">
    <property type="entry name" value="Related to MRF1-peptide chain release factor, mitochondrial"/>
    <property type="match status" value="1"/>
</dbReference>
<name>A0A0D2APA1_9PEZI</name>
<dbReference type="GeneID" id="27315448"/>
<comment type="similarity">
    <text evidence="1">Belongs to the prokaryotic/mitochondrial release factor family.</text>
</comment>
<reference evidence="5 6" key="1">
    <citation type="submission" date="2015-01" db="EMBL/GenBank/DDBJ databases">
        <title>The Genome Sequence of Ochroconis gallopava CBS43764.</title>
        <authorList>
            <consortium name="The Broad Institute Genomics Platform"/>
            <person name="Cuomo C."/>
            <person name="de Hoog S."/>
            <person name="Gorbushina A."/>
            <person name="Stielow B."/>
            <person name="Teixiera M."/>
            <person name="Abouelleil A."/>
            <person name="Chapman S.B."/>
            <person name="Priest M."/>
            <person name="Young S.K."/>
            <person name="Wortman J."/>
            <person name="Nusbaum C."/>
            <person name="Birren B."/>
        </authorList>
    </citation>
    <scope>NUCLEOTIDE SEQUENCE [LARGE SCALE GENOMIC DNA]</scope>
    <source>
        <strain evidence="5 6">CBS 43764</strain>
    </source>
</reference>
<dbReference type="PANTHER" id="PTHR43804">
    <property type="entry name" value="LD18447P"/>
    <property type="match status" value="1"/>
</dbReference>
<dbReference type="InterPro" id="IPR005139">
    <property type="entry name" value="PCRF"/>
</dbReference>
<protein>
    <recommendedName>
        <fullName evidence="4">Prokaryotic-type class I peptide chain release factors domain-containing protein</fullName>
    </recommendedName>
</protein>
<dbReference type="STRING" id="253628.A0A0D2APA1"/>
<feature type="domain" description="Prokaryotic-type class I peptide chain release factors" evidence="4">
    <location>
        <begin position="316"/>
        <end position="332"/>
    </location>
</feature>
<dbReference type="InParanoid" id="A0A0D2APA1"/>
<dbReference type="RefSeq" id="XP_016210818.1">
    <property type="nucleotide sequence ID" value="XM_016361243.1"/>
</dbReference>
<dbReference type="PROSITE" id="PS00745">
    <property type="entry name" value="RF_PROK_I"/>
    <property type="match status" value="1"/>
</dbReference>
<dbReference type="VEuPathDB" id="FungiDB:PV09_07475"/>
<evidence type="ECO:0000256" key="2">
    <source>
        <dbReference type="ARBA" id="ARBA00022481"/>
    </source>
</evidence>
<dbReference type="SUPFAM" id="SSF75620">
    <property type="entry name" value="Release factor"/>
    <property type="match status" value="1"/>
</dbReference>
<dbReference type="InterPro" id="IPR045853">
    <property type="entry name" value="Pep_chain_release_fac_I_sf"/>
</dbReference>
<evidence type="ECO:0000313" key="5">
    <source>
        <dbReference type="EMBL" id="KIW00949.1"/>
    </source>
</evidence>
<dbReference type="Pfam" id="PF00472">
    <property type="entry name" value="RF-1"/>
    <property type="match status" value="1"/>
</dbReference>
<dbReference type="Gene3D" id="3.30.70.1660">
    <property type="match status" value="2"/>
</dbReference>
<dbReference type="AlphaFoldDB" id="A0A0D2APA1"/>
<dbReference type="GO" id="GO:0003747">
    <property type="term" value="F:translation release factor activity"/>
    <property type="evidence" value="ECO:0007669"/>
    <property type="project" value="InterPro"/>
</dbReference>
<proteinExistence type="inferred from homology"/>
<keyword evidence="3" id="KW-0648">Protein biosynthesis</keyword>
<dbReference type="FunCoup" id="A0A0D2APA1">
    <property type="interactions" value="702"/>
</dbReference>
<dbReference type="InterPro" id="IPR000352">
    <property type="entry name" value="Pep_chain_release_fac_I"/>
</dbReference>
<dbReference type="Gene3D" id="6.10.140.1950">
    <property type="match status" value="1"/>
</dbReference>
<gene>
    <name evidence="5" type="ORF">PV09_07475</name>
</gene>
<evidence type="ECO:0000256" key="3">
    <source>
        <dbReference type="ARBA" id="ARBA00022917"/>
    </source>
</evidence>
<dbReference type="Pfam" id="PF03462">
    <property type="entry name" value="PCRF"/>
    <property type="match status" value="1"/>
</dbReference>
<keyword evidence="6" id="KW-1185">Reference proteome</keyword>
<keyword evidence="2" id="KW-0488">Methylation</keyword>
<organism evidence="5 6">
    <name type="scientific">Verruconis gallopava</name>
    <dbReference type="NCBI Taxonomy" id="253628"/>
    <lineage>
        <taxon>Eukaryota</taxon>
        <taxon>Fungi</taxon>
        <taxon>Dikarya</taxon>
        <taxon>Ascomycota</taxon>
        <taxon>Pezizomycotina</taxon>
        <taxon>Dothideomycetes</taxon>
        <taxon>Pleosporomycetidae</taxon>
        <taxon>Venturiales</taxon>
        <taxon>Sympoventuriaceae</taxon>
        <taxon>Verruconis</taxon>
    </lineage>
</organism>
<accession>A0A0D2APA1</accession>
<dbReference type="InterPro" id="IPR050057">
    <property type="entry name" value="Prokaryotic/Mito_RF"/>
</dbReference>
<evidence type="ECO:0000256" key="1">
    <source>
        <dbReference type="ARBA" id="ARBA00010835"/>
    </source>
</evidence>
<dbReference type="OrthoDB" id="2019491at2759"/>
<dbReference type="GO" id="GO:0005739">
    <property type="term" value="C:mitochondrion"/>
    <property type="evidence" value="ECO:0007669"/>
    <property type="project" value="UniProtKB-ARBA"/>
</dbReference>